<organism evidence="1 2">
    <name type="scientific">Leptospira alexanderi serovar Manhao 3 str. L 60</name>
    <dbReference type="NCBI Taxonomy" id="1049759"/>
    <lineage>
        <taxon>Bacteria</taxon>
        <taxon>Pseudomonadati</taxon>
        <taxon>Spirochaetota</taxon>
        <taxon>Spirochaetia</taxon>
        <taxon>Leptospirales</taxon>
        <taxon>Leptospiraceae</taxon>
        <taxon>Leptospira</taxon>
    </lineage>
</organism>
<protein>
    <submittedName>
        <fullName evidence="1">Uncharacterized protein</fullName>
    </submittedName>
</protein>
<accession>V6HSV9</accession>
<keyword evidence="2" id="KW-1185">Reference proteome</keyword>
<proteinExistence type="predicted"/>
<dbReference type="EMBL" id="AHMT02000054">
    <property type="protein sequence ID" value="EQA60675.1"/>
    <property type="molecule type" value="Genomic_DNA"/>
</dbReference>
<evidence type="ECO:0000313" key="2">
    <source>
        <dbReference type="Proteomes" id="UP000018747"/>
    </source>
</evidence>
<name>V6HSV9_9LEPT</name>
<evidence type="ECO:0000313" key="1">
    <source>
        <dbReference type="EMBL" id="EQA60675.1"/>
    </source>
</evidence>
<gene>
    <name evidence="1" type="ORF">LEP1GSC062_0134</name>
</gene>
<dbReference type="AlphaFoldDB" id="V6HSV9"/>
<reference evidence="1" key="1">
    <citation type="submission" date="2013-05" db="EMBL/GenBank/DDBJ databases">
        <authorList>
            <person name="Harkins D.M."/>
            <person name="Durkin A.S."/>
            <person name="Brinkac L.M."/>
            <person name="Haft D.H."/>
            <person name="Selengut J.D."/>
            <person name="Sanka R."/>
            <person name="DePew J."/>
            <person name="Purushe J."/>
            <person name="Hartskeerl R.A."/>
            <person name="Ahmed A."/>
            <person name="van der Linden H."/>
            <person name="Goris M.G.A."/>
            <person name="Vinetz J.M."/>
            <person name="Sutton G.G."/>
            <person name="Nierman W.C."/>
            <person name="Fouts D.E."/>
        </authorList>
    </citation>
    <scope>NUCLEOTIDE SEQUENCE [LARGE SCALE GENOMIC DNA]</scope>
    <source>
        <strain evidence="1">L 60</strain>
    </source>
</reference>
<dbReference type="Proteomes" id="UP000018747">
    <property type="component" value="Unassembled WGS sequence"/>
</dbReference>
<dbReference type="RefSeq" id="WP_020985183.1">
    <property type="nucleotide sequence ID" value="NZ_AHMT02000054.1"/>
</dbReference>
<sequence>MKLRGRDGGVVNKLGMRVLLFISILSFNLLTGAESPVSEKEKRISNVEYNRTLKYETTFLRSRPLS</sequence>
<comment type="caution">
    <text evidence="1">The sequence shown here is derived from an EMBL/GenBank/DDBJ whole genome shotgun (WGS) entry which is preliminary data.</text>
</comment>